<dbReference type="SMART" id="SM00042">
    <property type="entry name" value="CUB"/>
    <property type="match status" value="1"/>
</dbReference>
<dbReference type="EnsemblMetazoa" id="MESCA003708-RA">
    <property type="protein sequence ID" value="MESCA003708-PA"/>
    <property type="gene ID" value="MESCA003708"/>
</dbReference>
<protein>
    <recommendedName>
        <fullName evidence="3">CUB domain-containing protein</fullName>
    </recommendedName>
</protein>
<dbReference type="SUPFAM" id="SSF49854">
    <property type="entry name" value="Spermadhesin, CUB domain"/>
    <property type="match status" value="2"/>
</dbReference>
<dbReference type="STRING" id="36166.T1GJQ8"/>
<sequence>MQDAQHLERVRLEFSTFEIPKVYLKGQETADAYDKFDYELCGNETSAVVSDGPRLAMVFSSGELQGRGFKARYSFETEYKIPGTAAPDGTCSFTYRSSSRKKGDLNSPRYPSNYPSDTNCSYEFLALPNEQVTIVFDHFKVKTNGSNNKTVGVYTPNACPEDWLEIYIVYNENSYRFLGRYCDTTAPGPIESPEGSSGVRILLHTDSEHVASGFKARYSFTEYRTTETPGKA</sequence>
<dbReference type="EMBL" id="CAQQ02184241">
    <property type="status" value="NOT_ANNOTATED_CDS"/>
    <property type="molecule type" value="Genomic_DNA"/>
</dbReference>
<dbReference type="Proteomes" id="UP000015102">
    <property type="component" value="Unassembled WGS sequence"/>
</dbReference>
<evidence type="ECO:0000313" key="4">
    <source>
        <dbReference type="EnsemblMetazoa" id="MESCA003708-PA"/>
    </source>
</evidence>
<name>T1GJQ8_MEGSC</name>
<dbReference type="OMA" id="RYSFTEY"/>
<keyword evidence="1" id="KW-1015">Disulfide bond</keyword>
<dbReference type="EMBL" id="CAQQ02184242">
    <property type="status" value="NOT_ANNOTATED_CDS"/>
    <property type="molecule type" value="Genomic_DNA"/>
</dbReference>
<evidence type="ECO:0000313" key="5">
    <source>
        <dbReference type="Proteomes" id="UP000015102"/>
    </source>
</evidence>
<dbReference type="PANTHER" id="PTHR47537">
    <property type="entry name" value="CUBILIN"/>
    <property type="match status" value="1"/>
</dbReference>
<dbReference type="EMBL" id="CAQQ02184240">
    <property type="status" value="NOT_ANNOTATED_CDS"/>
    <property type="molecule type" value="Genomic_DNA"/>
</dbReference>
<dbReference type="Gene3D" id="2.60.120.290">
    <property type="entry name" value="Spermadhesin, CUB domain"/>
    <property type="match status" value="2"/>
</dbReference>
<feature type="domain" description="CUB" evidence="3">
    <location>
        <begin position="91"/>
        <end position="221"/>
    </location>
</feature>
<dbReference type="HOGENOM" id="CLU_020044_0_0_1"/>
<proteinExistence type="predicted"/>
<evidence type="ECO:0000256" key="2">
    <source>
        <dbReference type="PROSITE-ProRule" id="PRU00059"/>
    </source>
</evidence>
<evidence type="ECO:0000259" key="3">
    <source>
        <dbReference type="PROSITE" id="PS01180"/>
    </source>
</evidence>
<dbReference type="AlphaFoldDB" id="T1GJQ8"/>
<keyword evidence="5" id="KW-1185">Reference proteome</keyword>
<organism evidence="4 5">
    <name type="scientific">Megaselia scalaris</name>
    <name type="common">Humpbacked fly</name>
    <name type="synonym">Phora scalaris</name>
    <dbReference type="NCBI Taxonomy" id="36166"/>
    <lineage>
        <taxon>Eukaryota</taxon>
        <taxon>Metazoa</taxon>
        <taxon>Ecdysozoa</taxon>
        <taxon>Arthropoda</taxon>
        <taxon>Hexapoda</taxon>
        <taxon>Insecta</taxon>
        <taxon>Pterygota</taxon>
        <taxon>Neoptera</taxon>
        <taxon>Endopterygota</taxon>
        <taxon>Diptera</taxon>
        <taxon>Brachycera</taxon>
        <taxon>Muscomorpha</taxon>
        <taxon>Platypezoidea</taxon>
        <taxon>Phoridae</taxon>
        <taxon>Megaseliini</taxon>
        <taxon>Megaselia</taxon>
    </lineage>
</organism>
<reference evidence="4" key="2">
    <citation type="submission" date="2015-06" db="UniProtKB">
        <authorList>
            <consortium name="EnsemblMetazoa"/>
        </authorList>
    </citation>
    <scope>IDENTIFICATION</scope>
</reference>
<comment type="caution">
    <text evidence="2">Lacks conserved residue(s) required for the propagation of feature annotation.</text>
</comment>
<evidence type="ECO:0000256" key="1">
    <source>
        <dbReference type="ARBA" id="ARBA00023157"/>
    </source>
</evidence>
<dbReference type="GO" id="GO:0005886">
    <property type="term" value="C:plasma membrane"/>
    <property type="evidence" value="ECO:0007669"/>
    <property type="project" value="TreeGrafter"/>
</dbReference>
<accession>T1GJQ8</accession>
<dbReference type="InterPro" id="IPR035914">
    <property type="entry name" value="Sperma_CUB_dom_sf"/>
</dbReference>
<dbReference type="PANTHER" id="PTHR47537:SF6">
    <property type="entry name" value="CUB DOMAIN-CONTAINING PROTEIN"/>
    <property type="match status" value="1"/>
</dbReference>
<dbReference type="CDD" id="cd00041">
    <property type="entry name" value="CUB"/>
    <property type="match status" value="1"/>
</dbReference>
<dbReference type="Pfam" id="PF00431">
    <property type="entry name" value="CUB"/>
    <property type="match status" value="1"/>
</dbReference>
<dbReference type="PROSITE" id="PS01180">
    <property type="entry name" value="CUB"/>
    <property type="match status" value="1"/>
</dbReference>
<reference evidence="5" key="1">
    <citation type="submission" date="2013-02" db="EMBL/GenBank/DDBJ databases">
        <authorList>
            <person name="Hughes D."/>
        </authorList>
    </citation>
    <scope>NUCLEOTIDE SEQUENCE</scope>
    <source>
        <strain>Durham</strain>
        <strain evidence="5">NC isolate 2 -- Noor lab</strain>
    </source>
</reference>
<dbReference type="InterPro" id="IPR053207">
    <property type="entry name" value="Non-NMDA_GluR_Accessory"/>
</dbReference>
<dbReference type="InterPro" id="IPR000859">
    <property type="entry name" value="CUB_dom"/>
</dbReference>